<dbReference type="EMBL" id="KN729410">
    <property type="protein sequence ID" value="KIH62311.1"/>
    <property type="molecule type" value="Genomic_DNA"/>
</dbReference>
<accession>A0A0C2GYW3</accession>
<evidence type="ECO:0000313" key="2">
    <source>
        <dbReference type="EMBL" id="KIH62311.1"/>
    </source>
</evidence>
<protein>
    <submittedName>
        <fullName evidence="2">Uncharacterized protein</fullName>
    </submittedName>
</protein>
<name>A0A0C2GYW3_9BILA</name>
<proteinExistence type="predicted"/>
<keyword evidence="3" id="KW-1185">Reference proteome</keyword>
<dbReference type="AlphaFoldDB" id="A0A0C2GYW3"/>
<feature type="region of interest" description="Disordered" evidence="1">
    <location>
        <begin position="54"/>
        <end position="73"/>
    </location>
</feature>
<dbReference type="OrthoDB" id="5900765at2759"/>
<organism evidence="2 3">
    <name type="scientific">Ancylostoma duodenale</name>
    <dbReference type="NCBI Taxonomy" id="51022"/>
    <lineage>
        <taxon>Eukaryota</taxon>
        <taxon>Metazoa</taxon>
        <taxon>Ecdysozoa</taxon>
        <taxon>Nematoda</taxon>
        <taxon>Chromadorea</taxon>
        <taxon>Rhabditida</taxon>
        <taxon>Rhabditina</taxon>
        <taxon>Rhabditomorpha</taxon>
        <taxon>Strongyloidea</taxon>
        <taxon>Ancylostomatidae</taxon>
        <taxon>Ancylostomatinae</taxon>
        <taxon>Ancylostoma</taxon>
    </lineage>
</organism>
<reference evidence="2 3" key="1">
    <citation type="submission" date="2013-12" db="EMBL/GenBank/DDBJ databases">
        <title>Draft genome of the parsitic nematode Ancylostoma duodenale.</title>
        <authorList>
            <person name="Mitreva M."/>
        </authorList>
    </citation>
    <scope>NUCLEOTIDE SEQUENCE [LARGE SCALE GENOMIC DNA]</scope>
    <source>
        <strain evidence="2 3">Zhejiang</strain>
    </source>
</reference>
<evidence type="ECO:0000313" key="3">
    <source>
        <dbReference type="Proteomes" id="UP000054047"/>
    </source>
</evidence>
<sequence length="125" mass="14085">MCPNDNRWTRAATGLHGTLSAQQEDQQESAQQEDLVRLLHEFLQGKIQCSSCPSCEQNPLDNSRSREGQTEGLLAPARYIRRSTGVKAKLSIYYKRKEADTSTKVLAIVGYNLSPFSGRKRTLQR</sequence>
<evidence type="ECO:0000256" key="1">
    <source>
        <dbReference type="SAM" id="MobiDB-lite"/>
    </source>
</evidence>
<gene>
    <name evidence="2" type="ORF">ANCDUO_07405</name>
</gene>
<dbReference type="Proteomes" id="UP000054047">
    <property type="component" value="Unassembled WGS sequence"/>
</dbReference>